<dbReference type="CDD" id="cd00614">
    <property type="entry name" value="CGS_like"/>
    <property type="match status" value="1"/>
</dbReference>
<evidence type="ECO:0000256" key="4">
    <source>
        <dbReference type="RuleBase" id="RU362118"/>
    </source>
</evidence>
<dbReference type="GO" id="GO:0016740">
    <property type="term" value="F:transferase activity"/>
    <property type="evidence" value="ECO:0007669"/>
    <property type="project" value="UniProtKB-KW"/>
</dbReference>
<accession>A0A5B8STN9</accession>
<dbReference type="GO" id="GO:0030170">
    <property type="term" value="F:pyridoxal phosphate binding"/>
    <property type="evidence" value="ECO:0007669"/>
    <property type="project" value="InterPro"/>
</dbReference>
<dbReference type="FunFam" id="3.40.640.10:FF:000046">
    <property type="entry name" value="Cystathionine gamma-lyase"/>
    <property type="match status" value="1"/>
</dbReference>
<dbReference type="PANTHER" id="PTHR11808">
    <property type="entry name" value="TRANS-SULFURATION ENZYME FAMILY MEMBER"/>
    <property type="match status" value="1"/>
</dbReference>
<dbReference type="OrthoDB" id="9805807at2"/>
<comment type="cofactor">
    <cofactor evidence="1 4">
        <name>pyridoxal 5'-phosphate</name>
        <dbReference type="ChEBI" id="CHEBI:597326"/>
    </cofactor>
</comment>
<dbReference type="InterPro" id="IPR015422">
    <property type="entry name" value="PyrdxlP-dep_Trfase_small"/>
</dbReference>
<dbReference type="PROSITE" id="PS00868">
    <property type="entry name" value="CYS_MET_METAB_PP"/>
    <property type="match status" value="1"/>
</dbReference>
<organism evidence="6 7">
    <name type="scientific">Pistricoccus aurantiacus</name>
    <dbReference type="NCBI Taxonomy" id="1883414"/>
    <lineage>
        <taxon>Bacteria</taxon>
        <taxon>Pseudomonadati</taxon>
        <taxon>Pseudomonadota</taxon>
        <taxon>Gammaproteobacteria</taxon>
        <taxon>Oceanospirillales</taxon>
        <taxon>Halomonadaceae</taxon>
        <taxon>Pistricoccus</taxon>
    </lineage>
</organism>
<dbReference type="EMBL" id="CP042382">
    <property type="protein sequence ID" value="QEA38150.1"/>
    <property type="molecule type" value="Genomic_DNA"/>
</dbReference>
<dbReference type="GO" id="GO:0005737">
    <property type="term" value="C:cytoplasm"/>
    <property type="evidence" value="ECO:0007669"/>
    <property type="project" value="TreeGrafter"/>
</dbReference>
<gene>
    <name evidence="6" type="ORF">FGL86_03060</name>
</gene>
<name>A0A5B8STN9_9GAMM</name>
<evidence type="ECO:0000256" key="1">
    <source>
        <dbReference type="ARBA" id="ARBA00001933"/>
    </source>
</evidence>
<sequence length="387" mass="41527">MPTFKGLSTRCVHAGEPETDTPQTPIYATTLFTFQDTQQLSDTVAGRRPGGLYTRFGLNPTIQALEAKLATLEEGEAALSFSSGMAAESALFMSHGRQGVITLGDVYGGTLTLLADQLPTLGIPFFPLLGHELDRLEETLVQGPKLIFLETPTNPALEIFDIAAIAEMAHHHGALLAVDNTFASPVNQQPLALGADLVMHSATKYLGGHSDLTAGALIGPRELLEPINAWRKSLGSVPAPETASLLARSLRTLVIRIRQHNAGAQQVAEALAKHPKVTRVLYPGLESFPGHDLAKRQMRGFGGMLTITVGDSGEDATRFVDRLKLFALAPSLGGVESLVTQPLTLTHHAMGAAERERRGISDNMVRLSVGLEDPEDLIEDLQQALEE</sequence>
<dbReference type="InterPro" id="IPR054542">
    <property type="entry name" value="Cys_met_metab_PP"/>
</dbReference>
<dbReference type="Proteomes" id="UP000321272">
    <property type="component" value="Chromosome"/>
</dbReference>
<evidence type="ECO:0000313" key="6">
    <source>
        <dbReference type="EMBL" id="QEA38150.1"/>
    </source>
</evidence>
<protein>
    <submittedName>
        <fullName evidence="6">PLP-dependent transferase</fullName>
    </submittedName>
</protein>
<dbReference type="FunFam" id="3.90.1150.10:FF:000033">
    <property type="entry name" value="Cystathionine gamma-synthase"/>
    <property type="match status" value="1"/>
</dbReference>
<dbReference type="GO" id="GO:0019346">
    <property type="term" value="P:transsulfuration"/>
    <property type="evidence" value="ECO:0007669"/>
    <property type="project" value="InterPro"/>
</dbReference>
<dbReference type="AlphaFoldDB" id="A0A5B8STN9"/>
<dbReference type="InterPro" id="IPR000277">
    <property type="entry name" value="Cys/Met-Metab_PyrdxlP-dep_enz"/>
</dbReference>
<reference evidence="6 7" key="1">
    <citation type="submission" date="2019-06" db="EMBL/GenBank/DDBJ databases">
        <title>Genome analyses of bacteria isolated from kimchi.</title>
        <authorList>
            <person name="Lee S."/>
            <person name="Ahn S."/>
            <person name="Roh S."/>
        </authorList>
    </citation>
    <scope>NUCLEOTIDE SEQUENCE [LARGE SCALE GENOMIC DNA]</scope>
    <source>
        <strain evidence="6 7">CBA4606</strain>
    </source>
</reference>
<feature type="region of interest" description="Disordered" evidence="5">
    <location>
        <begin position="1"/>
        <end position="22"/>
    </location>
</feature>
<evidence type="ECO:0000313" key="7">
    <source>
        <dbReference type="Proteomes" id="UP000321272"/>
    </source>
</evidence>
<dbReference type="GO" id="GO:0009086">
    <property type="term" value="P:methionine biosynthetic process"/>
    <property type="evidence" value="ECO:0007669"/>
    <property type="project" value="UniProtKB-ARBA"/>
</dbReference>
<dbReference type="SUPFAM" id="SSF53383">
    <property type="entry name" value="PLP-dependent transferases"/>
    <property type="match status" value="1"/>
</dbReference>
<dbReference type="Gene3D" id="3.40.640.10">
    <property type="entry name" value="Type I PLP-dependent aspartate aminotransferase-like (Major domain)"/>
    <property type="match status" value="1"/>
</dbReference>
<comment type="similarity">
    <text evidence="4">Belongs to the trans-sulfuration enzymes family.</text>
</comment>
<evidence type="ECO:0000256" key="5">
    <source>
        <dbReference type="SAM" id="MobiDB-lite"/>
    </source>
</evidence>
<feature type="modified residue" description="N6-(pyridoxal phosphate)lysine" evidence="3">
    <location>
        <position position="204"/>
    </location>
</feature>
<dbReference type="Pfam" id="PF01053">
    <property type="entry name" value="Cys_Met_Meta_PP"/>
    <property type="match status" value="1"/>
</dbReference>
<dbReference type="RefSeq" id="WP_147183218.1">
    <property type="nucleotide sequence ID" value="NZ_CP042382.1"/>
</dbReference>
<dbReference type="Gene3D" id="3.90.1150.10">
    <property type="entry name" value="Aspartate Aminotransferase, domain 1"/>
    <property type="match status" value="1"/>
</dbReference>
<dbReference type="GO" id="GO:0016846">
    <property type="term" value="F:carbon-sulfur lyase activity"/>
    <property type="evidence" value="ECO:0007669"/>
    <property type="project" value="TreeGrafter"/>
</dbReference>
<dbReference type="PIRSF" id="PIRSF001434">
    <property type="entry name" value="CGS"/>
    <property type="match status" value="1"/>
</dbReference>
<keyword evidence="7" id="KW-1185">Reference proteome</keyword>
<evidence type="ECO:0000256" key="3">
    <source>
        <dbReference type="PIRSR" id="PIRSR001434-2"/>
    </source>
</evidence>
<keyword evidence="6" id="KW-0808">Transferase</keyword>
<dbReference type="InterPro" id="IPR015424">
    <property type="entry name" value="PyrdxlP-dep_Trfase"/>
</dbReference>
<dbReference type="PANTHER" id="PTHR11808:SF86">
    <property type="entry name" value="METHIONINE GAMMA-LYASE"/>
    <property type="match status" value="1"/>
</dbReference>
<dbReference type="KEGG" id="paur:FGL86_03060"/>
<evidence type="ECO:0000256" key="2">
    <source>
        <dbReference type="ARBA" id="ARBA00022898"/>
    </source>
</evidence>
<keyword evidence="2 3" id="KW-0663">Pyridoxal phosphate</keyword>
<proteinExistence type="inferred from homology"/>
<dbReference type="InterPro" id="IPR015421">
    <property type="entry name" value="PyrdxlP-dep_Trfase_major"/>
</dbReference>